<dbReference type="Pfam" id="PF01171">
    <property type="entry name" value="ATP_bind_3"/>
    <property type="match status" value="1"/>
</dbReference>
<dbReference type="GO" id="GO:0032267">
    <property type="term" value="F:tRNA(Ile)-lysidine synthase activity"/>
    <property type="evidence" value="ECO:0007669"/>
    <property type="project" value="UniProtKB-EC"/>
</dbReference>
<keyword evidence="2 8" id="KW-0963">Cytoplasm</keyword>
<dbReference type="EMBL" id="METP01000048">
    <property type="protein sequence ID" value="OGC04594.1"/>
    <property type="molecule type" value="Genomic_DNA"/>
</dbReference>
<dbReference type="NCBIfam" id="TIGR02432">
    <property type="entry name" value="lysidine_TilS_N"/>
    <property type="match status" value="1"/>
</dbReference>
<dbReference type="Pfam" id="PF11734">
    <property type="entry name" value="TilS_C"/>
    <property type="match status" value="1"/>
</dbReference>
<keyword evidence="5 8" id="KW-0547">Nucleotide-binding</keyword>
<dbReference type="InterPro" id="IPR014729">
    <property type="entry name" value="Rossmann-like_a/b/a_fold"/>
</dbReference>
<evidence type="ECO:0000313" key="11">
    <source>
        <dbReference type="Proteomes" id="UP000176938"/>
    </source>
</evidence>
<dbReference type="SUPFAM" id="SSF52402">
    <property type="entry name" value="Adenine nucleotide alpha hydrolases-like"/>
    <property type="match status" value="1"/>
</dbReference>
<keyword evidence="3 8" id="KW-0436">Ligase</keyword>
<dbReference type="InterPro" id="IPR011063">
    <property type="entry name" value="TilS/TtcA_N"/>
</dbReference>
<evidence type="ECO:0000313" key="10">
    <source>
        <dbReference type="EMBL" id="OGC04594.1"/>
    </source>
</evidence>
<dbReference type="Gene3D" id="1.20.59.20">
    <property type="match status" value="1"/>
</dbReference>
<dbReference type="Proteomes" id="UP000176938">
    <property type="component" value="Unassembled WGS sequence"/>
</dbReference>
<dbReference type="SUPFAM" id="SSF56037">
    <property type="entry name" value="PheT/TilS domain"/>
    <property type="match status" value="1"/>
</dbReference>
<evidence type="ECO:0000259" key="9">
    <source>
        <dbReference type="SMART" id="SM00977"/>
    </source>
</evidence>
<accession>A0A1F4R8T4</accession>
<comment type="similarity">
    <text evidence="8">Belongs to the tRNA(Ile)-lysidine synthase family.</text>
</comment>
<dbReference type="SMART" id="SM00977">
    <property type="entry name" value="TilS_C"/>
    <property type="match status" value="1"/>
</dbReference>
<dbReference type="HAMAP" id="MF_01161">
    <property type="entry name" value="tRNA_Ile_lys_synt"/>
    <property type="match status" value="1"/>
</dbReference>
<evidence type="ECO:0000256" key="8">
    <source>
        <dbReference type="HAMAP-Rule" id="MF_01161"/>
    </source>
</evidence>
<dbReference type="PANTHER" id="PTHR43033:SF1">
    <property type="entry name" value="TRNA(ILE)-LYSIDINE SYNTHASE-RELATED"/>
    <property type="match status" value="1"/>
</dbReference>
<feature type="binding site" evidence="8">
    <location>
        <begin position="27"/>
        <end position="32"/>
    </location>
    <ligand>
        <name>ATP</name>
        <dbReference type="ChEBI" id="CHEBI:30616"/>
    </ligand>
</feature>
<dbReference type="GO" id="GO:0006400">
    <property type="term" value="P:tRNA modification"/>
    <property type="evidence" value="ECO:0007669"/>
    <property type="project" value="UniProtKB-UniRule"/>
</dbReference>
<comment type="function">
    <text evidence="8">Ligates lysine onto the cytidine present at position 34 of the AUA codon-specific tRNA(Ile) that contains the anticodon CAU, in an ATP-dependent manner. Cytidine is converted to lysidine, thus changing the amino acid specificity of the tRNA from methionine to isoleucine.</text>
</comment>
<comment type="domain">
    <text evidence="8">The N-terminal region contains the highly conserved SGGXDS motif, predicted to be a P-loop motif involved in ATP binding.</text>
</comment>
<evidence type="ECO:0000256" key="1">
    <source>
        <dbReference type="ARBA" id="ARBA00004496"/>
    </source>
</evidence>
<dbReference type="InterPro" id="IPR012795">
    <property type="entry name" value="tRNA_Ile_lys_synt_N"/>
</dbReference>
<dbReference type="SUPFAM" id="SSF82829">
    <property type="entry name" value="MesJ substrate recognition domain-like"/>
    <property type="match status" value="1"/>
</dbReference>
<dbReference type="EC" id="6.3.4.19" evidence="8"/>
<keyword evidence="6 8" id="KW-0067">ATP-binding</keyword>
<dbReference type="InterPro" id="IPR012094">
    <property type="entry name" value="tRNA_Ile_lys_synt"/>
</dbReference>
<dbReference type="PANTHER" id="PTHR43033">
    <property type="entry name" value="TRNA(ILE)-LYSIDINE SYNTHASE-RELATED"/>
    <property type="match status" value="1"/>
</dbReference>
<comment type="catalytic activity">
    <reaction evidence="7 8">
        <text>cytidine(34) in tRNA(Ile2) + L-lysine + ATP = lysidine(34) in tRNA(Ile2) + AMP + diphosphate + H(+)</text>
        <dbReference type="Rhea" id="RHEA:43744"/>
        <dbReference type="Rhea" id="RHEA-COMP:10625"/>
        <dbReference type="Rhea" id="RHEA-COMP:10670"/>
        <dbReference type="ChEBI" id="CHEBI:15378"/>
        <dbReference type="ChEBI" id="CHEBI:30616"/>
        <dbReference type="ChEBI" id="CHEBI:32551"/>
        <dbReference type="ChEBI" id="CHEBI:33019"/>
        <dbReference type="ChEBI" id="CHEBI:82748"/>
        <dbReference type="ChEBI" id="CHEBI:83665"/>
        <dbReference type="ChEBI" id="CHEBI:456215"/>
        <dbReference type="EC" id="6.3.4.19"/>
    </reaction>
</comment>
<proteinExistence type="inferred from homology"/>
<keyword evidence="4 8" id="KW-0819">tRNA processing</keyword>
<organism evidence="10 11">
    <name type="scientific">candidate division WOR-1 bacterium RIFCSPLOWO2_02_FULL_46_20</name>
    <dbReference type="NCBI Taxonomy" id="1802567"/>
    <lineage>
        <taxon>Bacteria</taxon>
        <taxon>Bacillati</taxon>
        <taxon>Saganbacteria</taxon>
    </lineage>
</organism>
<dbReference type="NCBIfam" id="TIGR02433">
    <property type="entry name" value="lysidine_TilS_C"/>
    <property type="match status" value="1"/>
</dbReference>
<dbReference type="GO" id="GO:0005524">
    <property type="term" value="F:ATP binding"/>
    <property type="evidence" value="ECO:0007669"/>
    <property type="project" value="UniProtKB-UniRule"/>
</dbReference>
<gene>
    <name evidence="8" type="primary">tilS</name>
    <name evidence="10" type="ORF">A3H38_02885</name>
</gene>
<evidence type="ECO:0000256" key="5">
    <source>
        <dbReference type="ARBA" id="ARBA00022741"/>
    </source>
</evidence>
<evidence type="ECO:0000256" key="6">
    <source>
        <dbReference type="ARBA" id="ARBA00022840"/>
    </source>
</evidence>
<evidence type="ECO:0000256" key="3">
    <source>
        <dbReference type="ARBA" id="ARBA00022598"/>
    </source>
</evidence>
<evidence type="ECO:0000256" key="2">
    <source>
        <dbReference type="ARBA" id="ARBA00022490"/>
    </source>
</evidence>
<dbReference type="GO" id="GO:0005737">
    <property type="term" value="C:cytoplasm"/>
    <property type="evidence" value="ECO:0007669"/>
    <property type="project" value="UniProtKB-SubCell"/>
</dbReference>
<comment type="caution">
    <text evidence="10">The sequence shown here is derived from an EMBL/GenBank/DDBJ whole genome shotgun (WGS) entry which is preliminary data.</text>
</comment>
<protein>
    <recommendedName>
        <fullName evidence="8">tRNA(Ile)-lysidine synthase</fullName>
        <ecNumber evidence="8">6.3.4.19</ecNumber>
    </recommendedName>
    <alternativeName>
        <fullName evidence="8">tRNA(Ile)-2-lysyl-cytidine synthase</fullName>
    </alternativeName>
    <alternativeName>
        <fullName evidence="8">tRNA(Ile)-lysidine synthetase</fullName>
    </alternativeName>
</protein>
<dbReference type="CDD" id="cd01992">
    <property type="entry name" value="TilS_N"/>
    <property type="match status" value="1"/>
</dbReference>
<feature type="domain" description="Lysidine-tRNA(Ile) synthetase C-terminal" evidence="9">
    <location>
        <begin position="382"/>
        <end position="456"/>
    </location>
</feature>
<dbReference type="AlphaFoldDB" id="A0A1F4R8T4"/>
<name>A0A1F4R8T4_UNCSA</name>
<dbReference type="Gene3D" id="3.40.50.620">
    <property type="entry name" value="HUPs"/>
    <property type="match status" value="1"/>
</dbReference>
<evidence type="ECO:0000256" key="4">
    <source>
        <dbReference type="ARBA" id="ARBA00022694"/>
    </source>
</evidence>
<dbReference type="InterPro" id="IPR012796">
    <property type="entry name" value="Lysidine-tRNA-synth_C"/>
</dbReference>
<comment type="subcellular location">
    <subcellularLocation>
        <location evidence="1 8">Cytoplasm</location>
    </subcellularLocation>
</comment>
<evidence type="ECO:0000256" key="7">
    <source>
        <dbReference type="ARBA" id="ARBA00048539"/>
    </source>
</evidence>
<sequence>MINKQFLDTINEYKMLQPKDRVLVAVSGGADSTALLNLLYAHRDELKITLHVAHLNHLIRKSDAELDVRYVQQLAQKLDIPVAVESFDVQAYAKEGRLGLEVAARQIRYAFFDKVAKQIGANRIAIAHSADDNVETFLMRLLRGAGLDGLCGIPPRRGIIIRPLIKIWRRQIEDYMATLKLVPRRDYTNFESRYQRNQVRLKLIPQLKLYNLNIKEIILQTILLLTEDRGYLETKAEEALFETIKSFSDDEIVLRVDKLQSWEYPIQGHLLRKAIEKVKGNLSELTFKHVRSILDNLEKDERWEMHLPGEIYVVARQKELLISREKPTPLKRIAYRYTLAVPGVVEIREIGKRIRTDILDSVQISDSPNVACIDFNVLGKNVVARSRQDGDKFSPLGMRGSKKLQDFFVDEKIPVQFRDSMPVIESDGVIVWVGGLRIDERARVTKRTKKIVRLELL</sequence>
<reference evidence="10 11" key="1">
    <citation type="journal article" date="2016" name="Nat. Commun.">
        <title>Thousands of microbial genomes shed light on interconnected biogeochemical processes in an aquifer system.</title>
        <authorList>
            <person name="Anantharaman K."/>
            <person name="Brown C.T."/>
            <person name="Hug L.A."/>
            <person name="Sharon I."/>
            <person name="Castelle C.J."/>
            <person name="Probst A.J."/>
            <person name="Thomas B.C."/>
            <person name="Singh A."/>
            <person name="Wilkins M.J."/>
            <person name="Karaoz U."/>
            <person name="Brodie E.L."/>
            <person name="Williams K.H."/>
            <person name="Hubbard S.S."/>
            <person name="Banfield J.F."/>
        </authorList>
    </citation>
    <scope>NUCLEOTIDE SEQUENCE [LARGE SCALE GENOMIC DNA]</scope>
</reference>